<dbReference type="PANTHER" id="PTHR35565">
    <property type="entry name" value="CYTOPLASMIC PROTEIN-RELATED"/>
    <property type="match status" value="1"/>
</dbReference>
<dbReference type="InterPro" id="IPR010269">
    <property type="entry name" value="T6SS_TssC-like"/>
</dbReference>
<dbReference type="PANTHER" id="PTHR35565:SF3">
    <property type="entry name" value="TYPE VI SECRETION SYSTEM SHEATH PROTEIN TSSC1"/>
    <property type="match status" value="1"/>
</dbReference>
<dbReference type="EMBL" id="PVNK01000164">
    <property type="protein sequence ID" value="PRP96741.1"/>
    <property type="molecule type" value="Genomic_DNA"/>
</dbReference>
<dbReference type="Pfam" id="PF05943">
    <property type="entry name" value="VipB"/>
    <property type="match status" value="1"/>
</dbReference>
<comment type="caution">
    <text evidence="2">The sequence shown here is derived from an EMBL/GenBank/DDBJ whole genome shotgun (WGS) entry which is preliminary data.</text>
</comment>
<dbReference type="Proteomes" id="UP000237968">
    <property type="component" value="Unassembled WGS sequence"/>
</dbReference>
<organism evidence="2 3">
    <name type="scientific">Enhygromyxa salina</name>
    <dbReference type="NCBI Taxonomy" id="215803"/>
    <lineage>
        <taxon>Bacteria</taxon>
        <taxon>Pseudomonadati</taxon>
        <taxon>Myxococcota</taxon>
        <taxon>Polyangia</taxon>
        <taxon>Nannocystales</taxon>
        <taxon>Nannocystaceae</taxon>
        <taxon>Enhygromyxa</taxon>
    </lineage>
</organism>
<dbReference type="OrthoDB" id="5523034at2"/>
<dbReference type="InterPro" id="IPR044031">
    <property type="entry name" value="TssC1_N"/>
</dbReference>
<proteinExistence type="predicted"/>
<evidence type="ECO:0000259" key="1">
    <source>
        <dbReference type="Pfam" id="PF05943"/>
    </source>
</evidence>
<dbReference type="AlphaFoldDB" id="A0A2S9XVK5"/>
<accession>A0A2S9XVK5</accession>
<dbReference type="RefSeq" id="WP_106392862.1">
    <property type="nucleotide sequence ID" value="NZ_PVNK01000164.1"/>
</dbReference>
<evidence type="ECO:0000313" key="2">
    <source>
        <dbReference type="EMBL" id="PRP96741.1"/>
    </source>
</evidence>
<sequence length="557" mass="58585">MSNSDARDSSHVHWLLLGSLSNEPSGRRFVLDSESFADAFREANTQAKVDIGPALGAAGAHEVELGFAQLKQYSMKHILASVPVLGPLRKLADDLGGAASRRPSDDAAVAKVVELVGDGPLAAELRKVFAGQDDAPAPAPEPEPESGGDALVDELLEQHETKQANTKRAVDSFIAAVRGRKPSADAAKPKPPNRRARELVETAVYGAVGAILNDPAVTEPEALWRGLRLVVKQAPARSGMLVEIVDVAPSGIEAALRDCLDDEPMNRPDAFFCFDRIEDPERMAALASVAEDMHAPIVVGVGPRLFGVDDAEDVVQTLRDAKPDPAAAMPEGWAELRADEVSRWLSVTTNDVVVAAEGAGSARRTVLGSSVFALAAMIAASYRHTGGFARIMGKEGSLKAPGLREVQKGRETGSAVPTAGFLSIRAQGELASVGIIGLGSGRNTDMVALSEVPTVRGSKDAVPLPAQILTGRLVRFAQWVCDQVPAGQTREEVVKLFQDAATVFLFPGLSTGAELHAGVVDENGAPAIRLVANVHPRLAGIPFEVGFDLPLGVALAD</sequence>
<gene>
    <name evidence="2" type="ORF">ENSA5_35150</name>
</gene>
<keyword evidence="3" id="KW-1185">Reference proteome</keyword>
<feature type="domain" description="TssC1 N-terminal" evidence="1">
    <location>
        <begin position="278"/>
        <end position="353"/>
    </location>
</feature>
<protein>
    <recommendedName>
        <fullName evidence="1">TssC1 N-terminal domain-containing protein</fullName>
    </recommendedName>
</protein>
<evidence type="ECO:0000313" key="3">
    <source>
        <dbReference type="Proteomes" id="UP000237968"/>
    </source>
</evidence>
<reference evidence="2 3" key="1">
    <citation type="submission" date="2018-03" db="EMBL/GenBank/DDBJ databases">
        <title>Draft Genome Sequences of the Obligatory Marine Myxobacteria Enhygromyxa salina SWB005.</title>
        <authorList>
            <person name="Poehlein A."/>
            <person name="Moghaddam J.A."/>
            <person name="Harms H."/>
            <person name="Alanjari M."/>
            <person name="Koenig G.M."/>
            <person name="Daniel R."/>
            <person name="Schaeberle T.F."/>
        </authorList>
    </citation>
    <scope>NUCLEOTIDE SEQUENCE [LARGE SCALE GENOMIC DNA]</scope>
    <source>
        <strain evidence="2 3">SWB005</strain>
    </source>
</reference>
<name>A0A2S9XVK5_9BACT</name>